<sequence>MNTIEILVTCLALSLDCFVVMMARGAMMNPQEHRRSLINSLIFAGSSLLMIVLGSLAGSLIKSQLVLHVNQVIAALILFALGCFLLIQAFRQKAIEERHDDSFNYKKVLILGLITSVDVFLLGTSMTLLQADAFQVCLISTLVTLACVELGQQIGYRLGLAYRRTIFTAGSVILFLISLKVLFQVLTHLR</sequence>
<reference evidence="6 7" key="1">
    <citation type="submission" date="2018-08" db="EMBL/GenBank/DDBJ databases">
        <title>A genome reference for cultivated species of the human gut microbiota.</title>
        <authorList>
            <person name="Zou Y."/>
            <person name="Xue W."/>
            <person name="Luo G."/>
        </authorList>
    </citation>
    <scope>NUCLEOTIDE SEQUENCE [LARGE SCALE GENOMIC DNA]</scope>
    <source>
        <strain evidence="6 7">AF24-29</strain>
    </source>
</reference>
<keyword evidence="3 5" id="KW-1133">Transmembrane helix</keyword>
<proteinExistence type="predicted"/>
<dbReference type="PANTHER" id="PTHR35529:SF1">
    <property type="entry name" value="MANGANESE EFFLUX PUMP MNTP-RELATED"/>
    <property type="match status" value="1"/>
</dbReference>
<feature type="transmembrane region" description="Helical" evidence="5">
    <location>
        <begin position="166"/>
        <end position="186"/>
    </location>
</feature>
<evidence type="ECO:0008006" key="8">
    <source>
        <dbReference type="Google" id="ProtNLM"/>
    </source>
</evidence>
<dbReference type="Pfam" id="PF02659">
    <property type="entry name" value="Mntp"/>
    <property type="match status" value="1"/>
</dbReference>
<evidence type="ECO:0000313" key="6">
    <source>
        <dbReference type="EMBL" id="RGR73493.1"/>
    </source>
</evidence>
<gene>
    <name evidence="6" type="ORF">DWY25_09710</name>
</gene>
<accession>A0A412FZ79</accession>
<feature type="transmembrane region" description="Helical" evidence="5">
    <location>
        <begin position="67"/>
        <end position="87"/>
    </location>
</feature>
<dbReference type="Proteomes" id="UP000284178">
    <property type="component" value="Unassembled WGS sequence"/>
</dbReference>
<comment type="caution">
    <text evidence="6">The sequence shown here is derived from an EMBL/GenBank/DDBJ whole genome shotgun (WGS) entry which is preliminary data.</text>
</comment>
<dbReference type="RefSeq" id="WP_039863769.1">
    <property type="nucleotide sequence ID" value="NZ_CABJCV010000011.1"/>
</dbReference>
<feature type="transmembrane region" description="Helical" evidence="5">
    <location>
        <begin position="108"/>
        <end position="127"/>
    </location>
</feature>
<evidence type="ECO:0000256" key="3">
    <source>
        <dbReference type="ARBA" id="ARBA00022989"/>
    </source>
</evidence>
<feature type="transmembrane region" description="Helical" evidence="5">
    <location>
        <begin position="6"/>
        <end position="25"/>
    </location>
</feature>
<dbReference type="AlphaFoldDB" id="A0A412FZ79"/>
<evidence type="ECO:0000256" key="5">
    <source>
        <dbReference type="SAM" id="Phobius"/>
    </source>
</evidence>
<evidence type="ECO:0000256" key="4">
    <source>
        <dbReference type="ARBA" id="ARBA00023136"/>
    </source>
</evidence>
<dbReference type="PANTHER" id="PTHR35529">
    <property type="entry name" value="MANGANESE EFFLUX PUMP MNTP-RELATED"/>
    <property type="match status" value="1"/>
</dbReference>
<keyword evidence="4 5" id="KW-0472">Membrane</keyword>
<keyword evidence="7" id="KW-1185">Reference proteome</keyword>
<dbReference type="InterPro" id="IPR003810">
    <property type="entry name" value="Mntp/YtaF"/>
</dbReference>
<keyword evidence="1" id="KW-1003">Cell membrane</keyword>
<evidence type="ECO:0000256" key="1">
    <source>
        <dbReference type="ARBA" id="ARBA00022475"/>
    </source>
</evidence>
<evidence type="ECO:0000256" key="2">
    <source>
        <dbReference type="ARBA" id="ARBA00022692"/>
    </source>
</evidence>
<keyword evidence="2 5" id="KW-0812">Transmembrane</keyword>
<organism evidence="6 7">
    <name type="scientific">Holdemania filiformis</name>
    <dbReference type="NCBI Taxonomy" id="61171"/>
    <lineage>
        <taxon>Bacteria</taxon>
        <taxon>Bacillati</taxon>
        <taxon>Bacillota</taxon>
        <taxon>Erysipelotrichia</taxon>
        <taxon>Erysipelotrichales</taxon>
        <taxon>Erysipelotrichaceae</taxon>
        <taxon>Holdemania</taxon>
    </lineage>
</organism>
<name>A0A412FZ79_9FIRM</name>
<protein>
    <recommendedName>
        <fullName evidence="8">Manganese efflux pump MntP</fullName>
    </recommendedName>
</protein>
<dbReference type="EMBL" id="QRUP01000011">
    <property type="protein sequence ID" value="RGR73493.1"/>
    <property type="molecule type" value="Genomic_DNA"/>
</dbReference>
<dbReference type="GeneID" id="83015675"/>
<feature type="transmembrane region" description="Helical" evidence="5">
    <location>
        <begin position="37"/>
        <end position="61"/>
    </location>
</feature>
<evidence type="ECO:0000313" key="7">
    <source>
        <dbReference type="Proteomes" id="UP000284178"/>
    </source>
</evidence>